<accession>A0ABV3T1P1</accession>
<evidence type="ECO:0000313" key="1">
    <source>
        <dbReference type="EMBL" id="MEX0428185.1"/>
    </source>
</evidence>
<evidence type="ECO:0000313" key="2">
    <source>
        <dbReference type="Proteomes" id="UP001556631"/>
    </source>
</evidence>
<proteinExistence type="predicted"/>
<sequence>MFGHVDQQYEAELAYRRDQLRKDIAVRRQRQRFRSRRNRRMDSTTES</sequence>
<dbReference type="Proteomes" id="UP001556631">
    <property type="component" value="Unassembled WGS sequence"/>
</dbReference>
<keyword evidence="2" id="KW-1185">Reference proteome</keyword>
<protein>
    <submittedName>
        <fullName evidence="1">Uncharacterized protein</fullName>
    </submittedName>
</protein>
<name>A0ABV3T1P1_9ACTN</name>
<gene>
    <name evidence="1" type="ORF">AB3X52_11190</name>
</gene>
<organism evidence="1 2">
    <name type="scientific">Nocardioides eburneus</name>
    <dbReference type="NCBI Taxonomy" id="3231482"/>
    <lineage>
        <taxon>Bacteria</taxon>
        <taxon>Bacillati</taxon>
        <taxon>Actinomycetota</taxon>
        <taxon>Actinomycetes</taxon>
        <taxon>Propionibacteriales</taxon>
        <taxon>Nocardioidaceae</taxon>
        <taxon>Nocardioides</taxon>
    </lineage>
</organism>
<dbReference type="EMBL" id="JBFPJR010000017">
    <property type="protein sequence ID" value="MEX0428185.1"/>
    <property type="molecule type" value="Genomic_DNA"/>
</dbReference>
<comment type="caution">
    <text evidence="1">The sequence shown here is derived from an EMBL/GenBank/DDBJ whole genome shotgun (WGS) entry which is preliminary data.</text>
</comment>
<reference evidence="1 2" key="1">
    <citation type="submission" date="2024-07" db="EMBL/GenBank/DDBJ databases">
        <authorList>
            <person name="Lee S."/>
            <person name="Kang M."/>
        </authorList>
    </citation>
    <scope>NUCLEOTIDE SEQUENCE [LARGE SCALE GENOMIC DNA]</scope>
    <source>
        <strain evidence="1 2">DS6</strain>
    </source>
</reference>